<proteinExistence type="predicted"/>
<evidence type="ECO:0000256" key="1">
    <source>
        <dbReference type="SAM" id="MobiDB-lite"/>
    </source>
</evidence>
<gene>
    <name evidence="2" type="ORF">Voc01_029840</name>
</gene>
<comment type="caution">
    <text evidence="2">The sequence shown here is derived from an EMBL/GenBank/DDBJ whole genome shotgun (WGS) entry which is preliminary data.</text>
</comment>
<evidence type="ECO:0000313" key="3">
    <source>
        <dbReference type="Proteomes" id="UP000635606"/>
    </source>
</evidence>
<name>A0A8J4EDL3_9ACTN</name>
<feature type="region of interest" description="Disordered" evidence="1">
    <location>
        <begin position="106"/>
        <end position="167"/>
    </location>
</feature>
<accession>A0A8J4EDL3</accession>
<sequence>MRRVLERACWLPPERIASVRGFARSLPAAAPRGPGVPPVASMTFGLVLWRLLAVRNLDRGTVCRLVGWPETLLYGLTVGRVEPTPRWVTVLGGVLDLRTDDPAALAGMPPPEGTPSRTAPAPCLGGAIGSGRATGPDVRHPRSPARPRPARAVVGRGRRGRRRRARR</sequence>
<dbReference type="EMBL" id="BOPH01000036">
    <property type="protein sequence ID" value="GIJ68067.1"/>
    <property type="molecule type" value="Genomic_DNA"/>
</dbReference>
<protein>
    <submittedName>
        <fullName evidence="2">Uncharacterized protein</fullName>
    </submittedName>
</protein>
<dbReference type="Proteomes" id="UP000635606">
    <property type="component" value="Unassembled WGS sequence"/>
</dbReference>
<feature type="compositionally biased region" description="Basic residues" evidence="1">
    <location>
        <begin position="156"/>
        <end position="167"/>
    </location>
</feature>
<keyword evidence="3" id="KW-1185">Reference proteome</keyword>
<organism evidence="2 3">
    <name type="scientific">Virgisporangium ochraceum</name>
    <dbReference type="NCBI Taxonomy" id="65505"/>
    <lineage>
        <taxon>Bacteria</taxon>
        <taxon>Bacillati</taxon>
        <taxon>Actinomycetota</taxon>
        <taxon>Actinomycetes</taxon>
        <taxon>Micromonosporales</taxon>
        <taxon>Micromonosporaceae</taxon>
        <taxon>Virgisporangium</taxon>
    </lineage>
</organism>
<dbReference type="AlphaFoldDB" id="A0A8J4EDL3"/>
<reference evidence="2" key="1">
    <citation type="submission" date="2021-01" db="EMBL/GenBank/DDBJ databases">
        <title>Whole genome shotgun sequence of Virgisporangium ochraceum NBRC 16418.</title>
        <authorList>
            <person name="Komaki H."/>
            <person name="Tamura T."/>
        </authorList>
    </citation>
    <scope>NUCLEOTIDE SEQUENCE</scope>
    <source>
        <strain evidence="2">NBRC 16418</strain>
    </source>
</reference>
<evidence type="ECO:0000313" key="2">
    <source>
        <dbReference type="EMBL" id="GIJ68067.1"/>
    </source>
</evidence>